<reference evidence="20 21" key="1">
    <citation type="journal article" date="2019" name="Philos. Trans. R. Soc. Lond., B, Biol. Sci.">
        <title>Ant behaviour and brain gene expression of defending hosts depend on the ecological success of the intruding social parasite.</title>
        <authorList>
            <person name="Kaur R."/>
            <person name="Stoldt M."/>
            <person name="Jongepier E."/>
            <person name="Feldmeyer B."/>
            <person name="Menzel F."/>
            <person name="Bornberg-Bauer E."/>
            <person name="Foitzik S."/>
        </authorList>
    </citation>
    <scope>NUCLEOTIDE SEQUENCE [LARGE SCALE GENOMIC DNA]</scope>
    <source>
        <tissue evidence="20">Whole body</tissue>
    </source>
</reference>
<dbReference type="GO" id="GO:0008270">
    <property type="term" value="F:zinc ion binding"/>
    <property type="evidence" value="ECO:0007669"/>
    <property type="project" value="InterPro"/>
</dbReference>
<dbReference type="Gene3D" id="2.60.40.1730">
    <property type="entry name" value="tricorn interacting facor f3 domain"/>
    <property type="match status" value="3"/>
</dbReference>
<dbReference type="GO" id="GO:0042277">
    <property type="term" value="F:peptide binding"/>
    <property type="evidence" value="ECO:0007669"/>
    <property type="project" value="TreeGrafter"/>
</dbReference>
<keyword evidence="9 15" id="KW-0862">Zinc</keyword>
<evidence type="ECO:0000313" key="20">
    <source>
        <dbReference type="EMBL" id="TGZ48537.1"/>
    </source>
</evidence>
<keyword evidence="3" id="KW-1003">Cell membrane</keyword>
<keyword evidence="5" id="KW-0645">Protease</keyword>
<protein>
    <recommendedName>
        <fullName evidence="22">Aminopeptidase N</fullName>
    </recommendedName>
</protein>
<dbReference type="GO" id="GO:0005886">
    <property type="term" value="C:plasma membrane"/>
    <property type="evidence" value="ECO:0007669"/>
    <property type="project" value="UniProtKB-SubCell"/>
</dbReference>
<dbReference type="GO" id="GO:0005615">
    <property type="term" value="C:extracellular space"/>
    <property type="evidence" value="ECO:0007669"/>
    <property type="project" value="TreeGrafter"/>
</dbReference>
<evidence type="ECO:0000256" key="10">
    <source>
        <dbReference type="ARBA" id="ARBA00023049"/>
    </source>
</evidence>
<evidence type="ECO:0000256" key="3">
    <source>
        <dbReference type="ARBA" id="ARBA00022475"/>
    </source>
</evidence>
<dbReference type="InterPro" id="IPR034016">
    <property type="entry name" value="M1_APN-typ"/>
</dbReference>
<dbReference type="Pfam" id="PF11838">
    <property type="entry name" value="ERAP1_C"/>
    <property type="match status" value="1"/>
</dbReference>
<dbReference type="Gene3D" id="1.25.50.20">
    <property type="match status" value="1"/>
</dbReference>
<evidence type="ECO:0000259" key="19">
    <source>
        <dbReference type="Pfam" id="PF17900"/>
    </source>
</evidence>
<evidence type="ECO:0000256" key="14">
    <source>
        <dbReference type="PIRSR" id="PIRSR634016-1"/>
    </source>
</evidence>
<evidence type="ECO:0000256" key="11">
    <source>
        <dbReference type="ARBA" id="ARBA00023136"/>
    </source>
</evidence>
<dbReference type="InterPro" id="IPR042097">
    <property type="entry name" value="Aminopeptidase_N-like_N_sf"/>
</dbReference>
<evidence type="ECO:0000256" key="2">
    <source>
        <dbReference type="ARBA" id="ARBA00010136"/>
    </source>
</evidence>
<keyword evidence="8" id="KW-0378">Hydrolase</keyword>
<dbReference type="SUPFAM" id="SSF63737">
    <property type="entry name" value="Leukotriene A4 hydrolase N-terminal domain"/>
    <property type="match status" value="3"/>
</dbReference>
<keyword evidence="12" id="KW-0325">Glycoprotein</keyword>
<gene>
    <name evidence="20" type="ORF">DBV15_10788</name>
</gene>
<dbReference type="Gene3D" id="2.60.40.1910">
    <property type="match status" value="2"/>
</dbReference>
<sequence>MMELYQRTSDKKLWKTLNCAENPDNIINYLNVIALNTTLFNHEEHALIFNLILENHARNDLNVYSNEQLSKKPKTSIDMDFPKLLLHIGLILATVTDLCIAVDIKEMHRLPTNSFPFDYNISLIIPDLEKSNTFHGETRVTVTIVRDSYTIGIHSQGLEINKTATTLTNDTITYKATKHTYYHKSNIILLYFGKKLYRGSYILNMKFAGNFSQMGFGSGGFIKIPYADEEGNKKYNRTLAATHFMPNKARRMFPCWDEPAKSAYFYISVMHHQKYIVLSNWPIREQYNVENDMKWTHFDRTNLVPTYLVGVVIVSNFDRVNNTDQSVNVWYRSSLTSSARFVQSIAEQVTPLLEEYTDTRTKRIPKIDHVMIPYYSMASMGDHGIIIYDESEVVYDDSKDFILQKRKVASFVAHEIAYQWFGSFITPSWWTDIWLSVGFAVFFQEYFLDKIFEDWRSMDFFVTETMHYSLYLDNGLLGSVTLNLHDNDTLVSQLFVNQVYGKAPTILRMLHHAVGDEVFRKGITKYFATKQYIAVTPDDFWSVIQSAKDEASWVPRMRDQNFGIKKVMDTWIVQNRYPVLNVTMNYKTGEVAITQKCFRATEDFNNKWWIPISYTDESFPDFNNTMPNNWLKPDETLRVQINTSGWIIVNLQQTAYCRVYYDTAIYEKIIYYLNSQEYTKIHVLNRAQIIDDAYAFLLEDQLDSYIFIDLITYYGRERDYVAWRIMFRILERNKKYFSLPESKGFKLYMVQTIDGVLQHVGYEENPDDDDITKMLRLDTTKWACTVGHAECKRRAAVKLSEHFADPDTYKVPQWWHDWTYYFGLAVANRTTWDKMMELYQRTSDKELWKTLNCAEDPDIIINYLNIIASNTTLFNHEEHALIFNLILENHARNDLVLDYILANFSNIKPRSLDTYPTIQNIIQNVYSDEQWSKVKRFVKTYFHPKLNHSSHFANLIEKRKSDVKELSDIFAKRFGKSQTLIDQLQQKFDYDEEDVNSGLINQDVALAATHLIPNKARRMFPCWDDPAIKAYFMISVRHHQKYNVLSNWPSQKVHWQDYVENDMKWTHFNRTYLMPTYLVGIVIVSNFVRITNSNHSVNVWCRSSLTSQARFVLSIAERVTPLLEEYIGKTKGVPKIDHVMVPNYPNGSMGDWGIIIYQESKVVYDDSKNPTFKKRNVASYVANGIAHQWFGTFISPSWWTDIWLNEGFAVYLQAQYRVVTPDDFWSTIQSAKDEASYDPYMRDQKFGIKEVMDTWIVQNRYPVLNVTMNYKTGDLTITHQKNFHATEDINNKWWIPISYAYEGSPYFSNTMPHNWLKPDETFRVQINTKGWIIDEQHALIFNLILQNHARNDLVLDYILTNLNHIRRLLPPSLTIKNIISNVFSNEQLSKVKRFAETRFHQLPKFLSNIIDLIEQRKSDVEEWSDIFAKRFGKSQTLINQLQKFDYDEEDVNKGLISQDVLEYFINSLEAIDKISVTMLCSYTDMEFPKLLLHIGHILVVVTISSIADDSEIIHRFPNNTVPVIYNISLIPHLKKGNTTFHGEISVIIDITYTSSKITLHLQQLEINKAATTLINGTIIYKPKEHIYNNETNILTLHFNEVLWSGIYILKMQFINHFPKGDFPKNGCIKILLAATFFKPNSARRMFPCWDEPGLKGFSISVMHHQEYKVMSNMLVQKQYNVGNDMMWTHFHHTPTMSTYLVGIVIVPNFFRVGNAVSVWCKWSLQPQAKFVRTIAEKIQRNTKNRSRYGTKLSRQRHGKLGTHHLRVIYIIRKISNIHKKRIIILNY</sequence>
<dbReference type="STRING" id="300112.A0A4S2KKY3"/>
<dbReference type="InterPro" id="IPR050344">
    <property type="entry name" value="Peptidase_M1_aminopeptidases"/>
</dbReference>
<dbReference type="GO" id="GO:0098552">
    <property type="term" value="C:side of membrane"/>
    <property type="evidence" value="ECO:0007669"/>
    <property type="project" value="UniProtKB-KW"/>
</dbReference>
<dbReference type="PRINTS" id="PR00756">
    <property type="entry name" value="ALADIPTASE"/>
</dbReference>
<evidence type="ECO:0000256" key="16">
    <source>
        <dbReference type="PIRSR" id="PIRSR634016-4"/>
    </source>
</evidence>
<comment type="subcellular location">
    <subcellularLocation>
        <location evidence="1">Cell membrane</location>
        <topology evidence="1">Lipid-anchor</topology>
        <topology evidence="1">GPI-anchor</topology>
    </subcellularLocation>
</comment>
<feature type="non-terminal residue" evidence="20">
    <location>
        <position position="1787"/>
    </location>
</feature>
<evidence type="ECO:0000313" key="21">
    <source>
        <dbReference type="Proteomes" id="UP000310200"/>
    </source>
</evidence>
<dbReference type="InterPro" id="IPR045357">
    <property type="entry name" value="Aminopeptidase_N-like_N"/>
</dbReference>
<comment type="cofactor">
    <cofactor evidence="15">
        <name>Zn(2+)</name>
        <dbReference type="ChEBI" id="CHEBI:29105"/>
    </cofactor>
    <text evidence="15">Binds 1 zinc ion per subunit.</text>
</comment>
<dbReference type="InterPro" id="IPR024571">
    <property type="entry name" value="ERAP1-like_C_dom"/>
</dbReference>
<feature type="domain" description="ERAP1-like C-terminal" evidence="18">
    <location>
        <begin position="646"/>
        <end position="946"/>
    </location>
</feature>
<dbReference type="PANTHER" id="PTHR11533:SF294">
    <property type="entry name" value="THYROTROPIN-RELEASING HORMONE-DEGRADING ECTOENZYME"/>
    <property type="match status" value="1"/>
</dbReference>
<keyword evidence="21" id="KW-1185">Reference proteome</keyword>
<keyword evidence="11" id="KW-0472">Membrane</keyword>
<dbReference type="PANTHER" id="PTHR11533">
    <property type="entry name" value="PROTEASE M1 ZINC METALLOPROTEASE"/>
    <property type="match status" value="1"/>
</dbReference>
<dbReference type="GO" id="GO:0070006">
    <property type="term" value="F:metalloaminopeptidase activity"/>
    <property type="evidence" value="ECO:0007669"/>
    <property type="project" value="TreeGrafter"/>
</dbReference>
<evidence type="ECO:0000256" key="1">
    <source>
        <dbReference type="ARBA" id="ARBA00004609"/>
    </source>
</evidence>
<feature type="domain" description="Peptidase M1 membrane alanine aminopeptidase" evidence="17">
    <location>
        <begin position="363"/>
        <end position="571"/>
    </location>
</feature>
<keyword evidence="4" id="KW-0336">GPI-anchor</keyword>
<feature type="active site" description="Proton acceptor" evidence="14">
    <location>
        <position position="415"/>
    </location>
</feature>
<dbReference type="Pfam" id="PF17900">
    <property type="entry name" value="Peptidase_M1_N"/>
    <property type="match status" value="3"/>
</dbReference>
<dbReference type="GO" id="GO:0006508">
    <property type="term" value="P:proteolysis"/>
    <property type="evidence" value="ECO:0007669"/>
    <property type="project" value="UniProtKB-KW"/>
</dbReference>
<evidence type="ECO:0000259" key="17">
    <source>
        <dbReference type="Pfam" id="PF01433"/>
    </source>
</evidence>
<keyword evidence="13" id="KW-0449">Lipoprotein</keyword>
<dbReference type="Proteomes" id="UP000310200">
    <property type="component" value="Unassembled WGS sequence"/>
</dbReference>
<evidence type="ECO:0000259" key="18">
    <source>
        <dbReference type="Pfam" id="PF11838"/>
    </source>
</evidence>
<keyword evidence="7" id="KW-0732">Signal</keyword>
<proteinExistence type="inferred from homology"/>
<evidence type="ECO:0000256" key="12">
    <source>
        <dbReference type="ARBA" id="ARBA00023180"/>
    </source>
</evidence>
<feature type="site" description="Transition state stabilizer" evidence="16">
    <location>
        <position position="500"/>
    </location>
</feature>
<name>A0A4S2KKY3_9HYME</name>
<evidence type="ECO:0000256" key="13">
    <source>
        <dbReference type="ARBA" id="ARBA00023288"/>
    </source>
</evidence>
<evidence type="ECO:0000256" key="6">
    <source>
        <dbReference type="ARBA" id="ARBA00022723"/>
    </source>
</evidence>
<evidence type="ECO:0000256" key="4">
    <source>
        <dbReference type="ARBA" id="ARBA00022622"/>
    </source>
</evidence>
<feature type="domain" description="Aminopeptidase N-like N-terminal" evidence="19">
    <location>
        <begin position="1521"/>
        <end position="1700"/>
    </location>
</feature>
<evidence type="ECO:0008006" key="22">
    <source>
        <dbReference type="Google" id="ProtNLM"/>
    </source>
</evidence>
<dbReference type="SUPFAM" id="SSF55486">
    <property type="entry name" value="Metalloproteases ('zincins'), catalytic domain"/>
    <property type="match status" value="2"/>
</dbReference>
<accession>A0A4S2KKY3</accession>
<organism evidence="20 21">
    <name type="scientific">Temnothorax longispinosus</name>
    <dbReference type="NCBI Taxonomy" id="300112"/>
    <lineage>
        <taxon>Eukaryota</taxon>
        <taxon>Metazoa</taxon>
        <taxon>Ecdysozoa</taxon>
        <taxon>Arthropoda</taxon>
        <taxon>Hexapoda</taxon>
        <taxon>Insecta</taxon>
        <taxon>Pterygota</taxon>
        <taxon>Neoptera</taxon>
        <taxon>Endopterygota</taxon>
        <taxon>Hymenoptera</taxon>
        <taxon>Apocrita</taxon>
        <taxon>Aculeata</taxon>
        <taxon>Formicoidea</taxon>
        <taxon>Formicidae</taxon>
        <taxon>Myrmicinae</taxon>
        <taxon>Temnothorax</taxon>
    </lineage>
</organism>
<evidence type="ECO:0000256" key="7">
    <source>
        <dbReference type="ARBA" id="ARBA00022729"/>
    </source>
</evidence>
<feature type="binding site" evidence="15">
    <location>
        <position position="414"/>
    </location>
    <ligand>
        <name>Zn(2+)</name>
        <dbReference type="ChEBI" id="CHEBI:29105"/>
        <note>catalytic</note>
    </ligand>
</feature>
<evidence type="ECO:0000256" key="5">
    <source>
        <dbReference type="ARBA" id="ARBA00022670"/>
    </source>
</evidence>
<keyword evidence="10" id="KW-0482">Metalloprotease</keyword>
<keyword evidence="6 15" id="KW-0479">Metal-binding</keyword>
<dbReference type="EMBL" id="QBLH01002434">
    <property type="protein sequence ID" value="TGZ48537.1"/>
    <property type="molecule type" value="Genomic_DNA"/>
</dbReference>
<dbReference type="Pfam" id="PF01433">
    <property type="entry name" value="Peptidase_M1"/>
    <property type="match status" value="2"/>
</dbReference>
<dbReference type="InterPro" id="IPR027268">
    <property type="entry name" value="Peptidase_M4/M1_CTD_sf"/>
</dbReference>
<evidence type="ECO:0000256" key="15">
    <source>
        <dbReference type="PIRSR" id="PIRSR634016-3"/>
    </source>
</evidence>
<dbReference type="GO" id="GO:0005737">
    <property type="term" value="C:cytoplasm"/>
    <property type="evidence" value="ECO:0007669"/>
    <property type="project" value="TreeGrafter"/>
</dbReference>
<feature type="domain" description="Aminopeptidase N-like N-terminal" evidence="19">
    <location>
        <begin position="1003"/>
        <end position="1078"/>
    </location>
</feature>
<evidence type="ECO:0000256" key="8">
    <source>
        <dbReference type="ARBA" id="ARBA00022801"/>
    </source>
</evidence>
<feature type="domain" description="Aminopeptidase N-like N-terminal" evidence="19">
    <location>
        <begin position="118"/>
        <end position="308"/>
    </location>
</feature>
<dbReference type="InterPro" id="IPR001930">
    <property type="entry name" value="Peptidase_M1"/>
</dbReference>
<evidence type="ECO:0000256" key="9">
    <source>
        <dbReference type="ARBA" id="ARBA00022833"/>
    </source>
</evidence>
<comment type="caution">
    <text evidence="20">The sequence shown here is derived from an EMBL/GenBank/DDBJ whole genome shotgun (WGS) entry which is preliminary data.</text>
</comment>
<dbReference type="Gene3D" id="1.10.390.10">
    <property type="entry name" value="Neutral Protease Domain 2"/>
    <property type="match status" value="2"/>
</dbReference>
<feature type="domain" description="Peptidase M1 membrane alanine aminopeptidase" evidence="17">
    <location>
        <begin position="1113"/>
        <end position="1216"/>
    </location>
</feature>
<dbReference type="FunFam" id="2.60.40.1910:FF:000008">
    <property type="entry name" value="Aminopeptidase"/>
    <property type="match status" value="1"/>
</dbReference>
<dbReference type="InterPro" id="IPR014782">
    <property type="entry name" value="Peptidase_M1_dom"/>
</dbReference>
<comment type="similarity">
    <text evidence="2">Belongs to the peptidase M1 family.</text>
</comment>
<dbReference type="CDD" id="cd09601">
    <property type="entry name" value="M1_APN-Q_like"/>
    <property type="match status" value="1"/>
</dbReference>
<dbReference type="GO" id="GO:0043171">
    <property type="term" value="P:peptide catabolic process"/>
    <property type="evidence" value="ECO:0007669"/>
    <property type="project" value="TreeGrafter"/>
</dbReference>